<evidence type="ECO:0000313" key="3">
    <source>
        <dbReference type="EMBL" id="PJJ42235.1"/>
    </source>
</evidence>
<dbReference type="EMBL" id="PGEX01000001">
    <property type="protein sequence ID" value="PJJ42235.1"/>
    <property type="molecule type" value="Genomic_DNA"/>
</dbReference>
<dbReference type="Pfam" id="PF13174">
    <property type="entry name" value="TPR_6"/>
    <property type="match status" value="1"/>
</dbReference>
<dbReference type="SUPFAM" id="SSF48452">
    <property type="entry name" value="TPR-like"/>
    <property type="match status" value="1"/>
</dbReference>
<evidence type="ECO:0000256" key="1">
    <source>
        <dbReference type="SAM" id="Phobius"/>
    </source>
</evidence>
<dbReference type="InterPro" id="IPR011990">
    <property type="entry name" value="TPR-like_helical_dom_sf"/>
</dbReference>
<dbReference type="AlphaFoldDB" id="A0A2M9A945"/>
<keyword evidence="1" id="KW-0812">Transmembrane</keyword>
<gene>
    <name evidence="3" type="ORF">BGX16_2255</name>
</gene>
<dbReference type="Pfam" id="PF09976">
    <property type="entry name" value="TPR_21"/>
    <property type="match status" value="1"/>
</dbReference>
<accession>A0A2M9A945</accession>
<feature type="domain" description="Ancillary SecYEG translocon subunit/Cell division coordinator CpoB TPR" evidence="2">
    <location>
        <begin position="22"/>
        <end position="163"/>
    </location>
</feature>
<sequence>MANNMPNNMPNAGTSASGSDMKEFFIQHGVKVGAILLVVILVVIAIIHFQGSKNKADAAQAELLGPALAYEYTGKKDSALAAYEELIVSKQLKGETLAKAALLAGNIRFQNGEFDNAAILYQKALDNAGSLPLIRGGALHGQAAVAIEKKDYAAAVNLLEKFIAEFGKRTGDLEDRYEKLEPADQVPTVADAFWKLALVYNQMGYPDKAKTAAEKILKNYGDNQIYSDRAKKLIATL</sequence>
<keyword evidence="4" id="KW-1185">Reference proteome</keyword>
<protein>
    <submittedName>
        <fullName evidence="3">Tetratricopeptide repeat protein</fullName>
    </submittedName>
</protein>
<feature type="transmembrane region" description="Helical" evidence="1">
    <location>
        <begin position="25"/>
        <end position="47"/>
    </location>
</feature>
<name>A0A2M9A945_9BACT</name>
<keyword evidence="1" id="KW-0472">Membrane</keyword>
<dbReference type="Gene3D" id="1.25.40.10">
    <property type="entry name" value="Tetratricopeptide repeat domain"/>
    <property type="match status" value="1"/>
</dbReference>
<organism evidence="3 4">
    <name type="scientific">Hallerella succinigenes</name>
    <dbReference type="NCBI Taxonomy" id="1896222"/>
    <lineage>
        <taxon>Bacteria</taxon>
        <taxon>Pseudomonadati</taxon>
        <taxon>Fibrobacterota</taxon>
        <taxon>Fibrobacteria</taxon>
        <taxon>Fibrobacterales</taxon>
        <taxon>Fibrobacteraceae</taxon>
        <taxon>Hallerella</taxon>
    </lineage>
</organism>
<evidence type="ECO:0000259" key="2">
    <source>
        <dbReference type="Pfam" id="PF09976"/>
    </source>
</evidence>
<evidence type="ECO:0000313" key="4">
    <source>
        <dbReference type="Proteomes" id="UP000231134"/>
    </source>
</evidence>
<dbReference type="SMART" id="SM00028">
    <property type="entry name" value="TPR"/>
    <property type="match status" value="2"/>
</dbReference>
<dbReference type="RefSeq" id="WP_241899547.1">
    <property type="nucleotide sequence ID" value="NZ_PGEX01000001.1"/>
</dbReference>
<proteinExistence type="predicted"/>
<dbReference type="Proteomes" id="UP000231134">
    <property type="component" value="Unassembled WGS sequence"/>
</dbReference>
<dbReference type="InterPro" id="IPR019734">
    <property type="entry name" value="TPR_rpt"/>
</dbReference>
<comment type="caution">
    <text evidence="3">The sequence shown here is derived from an EMBL/GenBank/DDBJ whole genome shotgun (WGS) entry which is preliminary data.</text>
</comment>
<dbReference type="InterPro" id="IPR018704">
    <property type="entry name" value="SecYEG/CpoB_TPR"/>
</dbReference>
<reference evidence="3 4" key="1">
    <citation type="submission" date="2017-11" db="EMBL/GenBank/DDBJ databases">
        <title>Animal gut microbial communities from fecal samples from Wisconsin, USA.</title>
        <authorList>
            <person name="Neumann A."/>
        </authorList>
    </citation>
    <scope>NUCLEOTIDE SEQUENCE [LARGE SCALE GENOMIC DNA]</scope>
    <source>
        <strain evidence="3 4">UWS3</strain>
    </source>
</reference>
<keyword evidence="1" id="KW-1133">Transmembrane helix</keyword>